<keyword evidence="3" id="KW-1185">Reference proteome</keyword>
<evidence type="ECO:0000256" key="1">
    <source>
        <dbReference type="SAM" id="MobiDB-lite"/>
    </source>
</evidence>
<accession>A0A4D6KKY7</accession>
<reference evidence="2 3" key="1">
    <citation type="submission" date="2019-04" db="EMBL/GenBank/DDBJ databases">
        <title>An improved genome assembly and genetic linkage map for asparagus bean, Vigna unguiculata ssp. sesquipedialis.</title>
        <authorList>
            <person name="Xia Q."/>
            <person name="Zhang R."/>
            <person name="Dong Y."/>
        </authorList>
    </citation>
    <scope>NUCLEOTIDE SEQUENCE [LARGE SCALE GENOMIC DNA]</scope>
    <source>
        <tissue evidence="2">Leaf</tissue>
    </source>
</reference>
<proteinExistence type="predicted"/>
<dbReference type="Proteomes" id="UP000501690">
    <property type="component" value="Linkage Group LG1"/>
</dbReference>
<evidence type="ECO:0000313" key="3">
    <source>
        <dbReference type="Proteomes" id="UP000501690"/>
    </source>
</evidence>
<evidence type="ECO:0000313" key="2">
    <source>
        <dbReference type="EMBL" id="QCD78178.1"/>
    </source>
</evidence>
<organism evidence="2 3">
    <name type="scientific">Vigna unguiculata</name>
    <name type="common">Cowpea</name>
    <dbReference type="NCBI Taxonomy" id="3917"/>
    <lineage>
        <taxon>Eukaryota</taxon>
        <taxon>Viridiplantae</taxon>
        <taxon>Streptophyta</taxon>
        <taxon>Embryophyta</taxon>
        <taxon>Tracheophyta</taxon>
        <taxon>Spermatophyta</taxon>
        <taxon>Magnoliopsida</taxon>
        <taxon>eudicotyledons</taxon>
        <taxon>Gunneridae</taxon>
        <taxon>Pentapetalae</taxon>
        <taxon>rosids</taxon>
        <taxon>fabids</taxon>
        <taxon>Fabales</taxon>
        <taxon>Fabaceae</taxon>
        <taxon>Papilionoideae</taxon>
        <taxon>50 kb inversion clade</taxon>
        <taxon>NPAAA clade</taxon>
        <taxon>indigoferoid/millettioid clade</taxon>
        <taxon>Phaseoleae</taxon>
        <taxon>Vigna</taxon>
    </lineage>
</organism>
<protein>
    <submittedName>
        <fullName evidence="2">Uncharacterized protein</fullName>
    </submittedName>
</protein>
<dbReference type="AlphaFoldDB" id="A0A4D6KKY7"/>
<gene>
    <name evidence="2" type="ORF">DEO72_LG1g1810</name>
</gene>
<dbReference type="EMBL" id="CP039345">
    <property type="protein sequence ID" value="QCD78178.1"/>
    <property type="molecule type" value="Genomic_DNA"/>
</dbReference>
<sequence length="104" mass="11756">MGNSFNKHVDIELSKWSTTEFPQEYVLVYTSLDDPFRTSAFRLSANTDMVLCRLAGDMCKKHPVRCRVNITALRDSRGDCRFGEVAVSQQGDEDPSVEESPHKS</sequence>
<feature type="region of interest" description="Disordered" evidence="1">
    <location>
        <begin position="85"/>
        <end position="104"/>
    </location>
</feature>
<name>A0A4D6KKY7_VIGUN</name>